<proteinExistence type="predicted"/>
<reference evidence="2 3" key="1">
    <citation type="submission" date="2019-08" db="EMBL/GenBank/DDBJ databases">
        <title>Deep-cultivation of Planctomycetes and their phenomic and genomic characterization uncovers novel biology.</title>
        <authorList>
            <person name="Wiegand S."/>
            <person name="Jogler M."/>
            <person name="Boedeker C."/>
            <person name="Pinto D."/>
            <person name="Vollmers J."/>
            <person name="Rivas-Marin E."/>
            <person name="Kohn T."/>
            <person name="Peeters S.H."/>
            <person name="Heuer A."/>
            <person name="Rast P."/>
            <person name="Oberbeckmann S."/>
            <person name="Bunk B."/>
            <person name="Jeske O."/>
            <person name="Meyerdierks A."/>
            <person name="Storesund J.E."/>
            <person name="Kallscheuer N."/>
            <person name="Luecker S."/>
            <person name="Lage O.M."/>
            <person name="Pohl T."/>
            <person name="Merkel B.J."/>
            <person name="Hornburger P."/>
            <person name="Mueller R.-W."/>
            <person name="Bruemmer F."/>
            <person name="Labrenz M."/>
            <person name="Spormann A.M."/>
            <person name="Op Den Camp H."/>
            <person name="Overmann J."/>
            <person name="Amann R."/>
            <person name="Jetten M.S.M."/>
            <person name="Mascher T."/>
            <person name="Medema M.H."/>
            <person name="Devos D.P."/>
            <person name="Kaster A.-K."/>
            <person name="Ovreas L."/>
            <person name="Rohde M."/>
            <person name="Galperin M.Y."/>
            <person name="Jogler C."/>
        </authorList>
    </citation>
    <scope>NUCLEOTIDE SEQUENCE [LARGE SCALE GENOMIC DNA]</scope>
    <source>
        <strain evidence="2 3">LF1</strain>
    </source>
</reference>
<feature type="compositionally biased region" description="Polar residues" evidence="1">
    <location>
        <begin position="1"/>
        <end position="10"/>
    </location>
</feature>
<gene>
    <name evidence="2" type="ORF">LF1_31170</name>
</gene>
<evidence type="ECO:0000313" key="3">
    <source>
        <dbReference type="Proteomes" id="UP000322699"/>
    </source>
</evidence>
<sequence>MLTGTKTNQEPGLRLNKIGSNIAKRKSSLPKMNFKKPQPPSPQQVRENMQRWYVAMESSHEMLMAGLRHKIGPDGDLGEAYRQWNADRRERKIREYEEAYRRRQQRGANNAS</sequence>
<evidence type="ECO:0000256" key="1">
    <source>
        <dbReference type="SAM" id="MobiDB-lite"/>
    </source>
</evidence>
<dbReference type="EMBL" id="VRLW01000001">
    <property type="protein sequence ID" value="KAA1260577.1"/>
    <property type="molecule type" value="Genomic_DNA"/>
</dbReference>
<accession>A0A5B1CHA1</accession>
<name>A0A5B1CHA1_9BACT</name>
<comment type="caution">
    <text evidence="2">The sequence shown here is derived from an EMBL/GenBank/DDBJ whole genome shotgun (WGS) entry which is preliminary data.</text>
</comment>
<evidence type="ECO:0000313" key="2">
    <source>
        <dbReference type="EMBL" id="KAA1260577.1"/>
    </source>
</evidence>
<protein>
    <submittedName>
        <fullName evidence="2">Uncharacterized protein</fullName>
    </submittedName>
</protein>
<keyword evidence="3" id="KW-1185">Reference proteome</keyword>
<dbReference type="Proteomes" id="UP000322699">
    <property type="component" value="Unassembled WGS sequence"/>
</dbReference>
<organism evidence="2 3">
    <name type="scientific">Rubripirellula obstinata</name>
    <dbReference type="NCBI Taxonomy" id="406547"/>
    <lineage>
        <taxon>Bacteria</taxon>
        <taxon>Pseudomonadati</taxon>
        <taxon>Planctomycetota</taxon>
        <taxon>Planctomycetia</taxon>
        <taxon>Pirellulales</taxon>
        <taxon>Pirellulaceae</taxon>
        <taxon>Rubripirellula</taxon>
    </lineage>
</organism>
<feature type="region of interest" description="Disordered" evidence="1">
    <location>
        <begin position="1"/>
        <end position="45"/>
    </location>
</feature>
<dbReference type="AlphaFoldDB" id="A0A5B1CHA1"/>